<dbReference type="InterPro" id="IPR050523">
    <property type="entry name" value="AKR_Detox_Biosynth"/>
</dbReference>
<reference evidence="3" key="2">
    <citation type="submission" date="2021-01" db="EMBL/GenBank/DDBJ databases">
        <authorList>
            <person name="Schikora-Tamarit M.A."/>
        </authorList>
    </citation>
    <scope>NUCLEOTIDE SEQUENCE</scope>
    <source>
        <strain evidence="3">CBS6341</strain>
    </source>
</reference>
<dbReference type="PANTHER" id="PTHR43364">
    <property type="entry name" value="NADH-SPECIFIC METHYLGLYOXAL REDUCTASE-RELATED"/>
    <property type="match status" value="1"/>
</dbReference>
<dbReference type="FunFam" id="3.20.20.100:FF:000004">
    <property type="entry name" value="Oxidoreductase, aldo/keto reductase"/>
    <property type="match status" value="1"/>
</dbReference>
<dbReference type="Pfam" id="PF00248">
    <property type="entry name" value="Aldo_ket_red"/>
    <property type="match status" value="1"/>
</dbReference>
<keyword evidence="1" id="KW-0560">Oxidoreductase</keyword>
<dbReference type="PANTHER" id="PTHR43364:SF15">
    <property type="entry name" value="ARYL-ALCOHOL DEHYDROGENASE AAD16-RELATED"/>
    <property type="match status" value="1"/>
</dbReference>
<dbReference type="Proteomes" id="UP000769528">
    <property type="component" value="Unassembled WGS sequence"/>
</dbReference>
<keyword evidence="4" id="KW-1185">Reference proteome</keyword>
<sequence length="363" mass="41354">MTSENKYVAWNNLGTSGLRVSKLIIGCMQYGSRDFFPWVEDDEEKIFKILKKAYDRGIRTYDTANIYSNGLSEIILGKFLKKYNIKRDKVVILTKVFFPIDEDYGPGFFPALKGASADEKLDLQNAQGLSRKHIFDAVDDSLRRLGVDYIDVYQIHRLDTNVSKEEIMRSLNDIVQSGKVRYIGSSSMRAVDFVELQHIADKNGWHKFINVQSEYNLLERSDEQELNYYCNNHGVGLTPYSPLARGLLARKVPENESDFTDRESTSTIAFQPLTRNDKEAAADIEIIDRIGEIAENRGSKRATVALAWLIHKGANPIVGLGKEERIDDAIEASSFKLTDSEINYLEEPYKPKLKRIFGSRLDD</sequence>
<organism evidence="3 4">
    <name type="scientific">Wickerhamomyces mucosus</name>
    <dbReference type="NCBI Taxonomy" id="1378264"/>
    <lineage>
        <taxon>Eukaryota</taxon>
        <taxon>Fungi</taxon>
        <taxon>Dikarya</taxon>
        <taxon>Ascomycota</taxon>
        <taxon>Saccharomycotina</taxon>
        <taxon>Saccharomycetes</taxon>
        <taxon>Phaffomycetales</taxon>
        <taxon>Wickerhamomycetaceae</taxon>
        <taxon>Wickerhamomyces</taxon>
    </lineage>
</organism>
<reference evidence="3" key="1">
    <citation type="journal article" date="2021" name="Open Biol.">
        <title>Shared evolutionary footprints suggest mitochondrial oxidative damage underlies multiple complex I losses in fungi.</title>
        <authorList>
            <person name="Schikora-Tamarit M.A."/>
            <person name="Marcet-Houben M."/>
            <person name="Nosek J."/>
            <person name="Gabaldon T."/>
        </authorList>
    </citation>
    <scope>NUCLEOTIDE SEQUENCE</scope>
    <source>
        <strain evidence="3">CBS6341</strain>
    </source>
</reference>
<dbReference type="AlphaFoldDB" id="A0A9P8PC70"/>
<dbReference type="Gene3D" id="3.20.20.100">
    <property type="entry name" value="NADP-dependent oxidoreductase domain"/>
    <property type="match status" value="1"/>
</dbReference>
<evidence type="ECO:0000256" key="1">
    <source>
        <dbReference type="ARBA" id="ARBA00023002"/>
    </source>
</evidence>
<evidence type="ECO:0000259" key="2">
    <source>
        <dbReference type="Pfam" id="PF00248"/>
    </source>
</evidence>
<evidence type="ECO:0000313" key="3">
    <source>
        <dbReference type="EMBL" id="KAH3669116.1"/>
    </source>
</evidence>
<dbReference type="EMBL" id="JAEUBF010001347">
    <property type="protein sequence ID" value="KAH3669116.1"/>
    <property type="molecule type" value="Genomic_DNA"/>
</dbReference>
<dbReference type="InterPro" id="IPR023210">
    <property type="entry name" value="NADP_OxRdtase_dom"/>
</dbReference>
<protein>
    <recommendedName>
        <fullName evidence="2">NADP-dependent oxidoreductase domain-containing protein</fullName>
    </recommendedName>
</protein>
<evidence type="ECO:0000313" key="4">
    <source>
        <dbReference type="Proteomes" id="UP000769528"/>
    </source>
</evidence>
<dbReference type="InterPro" id="IPR036812">
    <property type="entry name" value="NAD(P)_OxRdtase_dom_sf"/>
</dbReference>
<dbReference type="OrthoDB" id="48988at2759"/>
<gene>
    <name evidence="3" type="ORF">WICMUC_005080</name>
</gene>
<proteinExistence type="predicted"/>
<feature type="domain" description="NADP-dependent oxidoreductase" evidence="2">
    <location>
        <begin position="22"/>
        <end position="347"/>
    </location>
</feature>
<accession>A0A9P8PC70</accession>
<comment type="caution">
    <text evidence="3">The sequence shown here is derived from an EMBL/GenBank/DDBJ whole genome shotgun (WGS) entry which is preliminary data.</text>
</comment>
<dbReference type="GO" id="GO:0005829">
    <property type="term" value="C:cytosol"/>
    <property type="evidence" value="ECO:0007669"/>
    <property type="project" value="UniProtKB-ARBA"/>
</dbReference>
<name>A0A9P8PC70_9ASCO</name>
<dbReference type="SUPFAM" id="SSF51430">
    <property type="entry name" value="NAD(P)-linked oxidoreductase"/>
    <property type="match status" value="1"/>
</dbReference>
<dbReference type="GO" id="GO:0016491">
    <property type="term" value="F:oxidoreductase activity"/>
    <property type="evidence" value="ECO:0007669"/>
    <property type="project" value="UniProtKB-KW"/>
</dbReference>
<dbReference type="CDD" id="cd19079">
    <property type="entry name" value="AKR_EcYajO-like"/>
    <property type="match status" value="1"/>
</dbReference>